<sequence length="168" mass="19473">MKEYHLFHSEPENPLKVSQEMCNRVSNGLKNKLGKYYSYVLPPHDSMTDVYLYKLNYLDTALSVLRECKGYDKHIAEYQNNLNSTFFVTVVADVLAAHGLTIELEPEILNTESKKPDLFAYQMPDGLGVYFECKQPKEDTHQFIKEQNLIFDGIEDVISEKYSLYKLS</sequence>
<proteinExistence type="predicted"/>
<organism evidence="1 2">
    <name type="scientific">Trichococcus shcherbakoviae</name>
    <dbReference type="NCBI Taxonomy" id="2094020"/>
    <lineage>
        <taxon>Bacteria</taxon>
        <taxon>Bacillati</taxon>
        <taxon>Bacillota</taxon>
        <taxon>Bacilli</taxon>
        <taxon>Lactobacillales</taxon>
        <taxon>Carnobacteriaceae</taxon>
        <taxon>Trichococcus</taxon>
    </lineage>
</organism>
<name>A0A383TH66_9LACT</name>
<dbReference type="Proteomes" id="UP000262072">
    <property type="component" value="Unassembled WGS sequence"/>
</dbReference>
<dbReference type="RefSeq" id="WP_119093349.1">
    <property type="nucleotide sequence ID" value="NZ_UNRR01000024.1"/>
</dbReference>
<dbReference type="EMBL" id="UNRR01000024">
    <property type="protein sequence ID" value="SYZ78999.1"/>
    <property type="molecule type" value="Genomic_DNA"/>
</dbReference>
<evidence type="ECO:0000313" key="2">
    <source>
        <dbReference type="Proteomes" id="UP000262072"/>
    </source>
</evidence>
<accession>A0A383TH66</accession>
<dbReference type="AlphaFoldDB" id="A0A383TH66"/>
<reference evidence="2" key="1">
    <citation type="submission" date="2018-05" db="EMBL/GenBank/DDBJ databases">
        <authorList>
            <person name="Strepis N."/>
        </authorList>
    </citation>
    <scope>NUCLEOTIDE SEQUENCE [LARGE SCALE GENOMIC DNA]</scope>
</reference>
<evidence type="ECO:0000313" key="1">
    <source>
        <dbReference type="EMBL" id="SYZ78999.1"/>
    </source>
</evidence>
<gene>
    <name evidence="1" type="ORF">TART1_1823</name>
</gene>
<protein>
    <submittedName>
        <fullName evidence="1">Uncharacterized protein</fullName>
    </submittedName>
</protein>